<evidence type="ECO:0000313" key="2">
    <source>
        <dbReference type="EMBL" id="MBR0650850.1"/>
    </source>
</evidence>
<reference evidence="3" key="1">
    <citation type="journal article" date="2021" name="Syst. Appl. Microbiol.">
        <title>Roseomonas hellenica sp. nov., isolated from roots of wild-growing Alkanna tinctoria.</title>
        <authorList>
            <person name="Rat A."/>
            <person name="Naranjo H.D."/>
            <person name="Lebbe L."/>
            <person name="Cnockaert M."/>
            <person name="Krigas N."/>
            <person name="Grigoriadou K."/>
            <person name="Maloupa E."/>
            <person name="Willems A."/>
        </authorList>
    </citation>
    <scope>NUCLEOTIDE SEQUENCE [LARGE SCALE GENOMIC DNA]</scope>
    <source>
        <strain evidence="3">LMG 31159</strain>
    </source>
</reference>
<comment type="caution">
    <text evidence="2">The sequence shown here is derived from an EMBL/GenBank/DDBJ whole genome shotgun (WGS) entry which is preliminary data.</text>
</comment>
<dbReference type="EMBL" id="JAAEDI010000014">
    <property type="protein sequence ID" value="MBR0650850.1"/>
    <property type="molecule type" value="Genomic_DNA"/>
</dbReference>
<dbReference type="SUPFAM" id="SSF53850">
    <property type="entry name" value="Periplasmic binding protein-like II"/>
    <property type="match status" value="1"/>
</dbReference>
<dbReference type="Pfam" id="PF03401">
    <property type="entry name" value="TctC"/>
    <property type="match status" value="1"/>
</dbReference>
<evidence type="ECO:0000256" key="1">
    <source>
        <dbReference type="ARBA" id="ARBA00006987"/>
    </source>
</evidence>
<comment type="similarity">
    <text evidence="1">Belongs to the UPF0065 (bug) family.</text>
</comment>
<sequence>MDAGARILARALTGAVGQPVVVENRGGAGGVIGVDAVAKAPPDGYVLSFASTGAVAVNQSLIPNTPYDVRRDLTPIVIVSAIPMLIVVQPSLPVRDLAGFIALARQRPLTYGTSGPGGAPHLSGELLKQRAGFDMTHVPYRGAAPCVAGFLGEEVDACILDPLVLLPHVREGKARAVAVTSPARSAAMPEVPIVAEAGVAGVEVENWYALLAPAGTPSDRIDQLWEISRATLNRPEIARLFTDQGGRMVISGPADSAAFIRAEVEKWAEVVRLGGLRAD</sequence>
<evidence type="ECO:0000313" key="3">
    <source>
        <dbReference type="Proteomes" id="UP000698752"/>
    </source>
</evidence>
<dbReference type="PANTHER" id="PTHR42928:SF5">
    <property type="entry name" value="BLR1237 PROTEIN"/>
    <property type="match status" value="1"/>
</dbReference>
<dbReference type="PIRSF" id="PIRSF017082">
    <property type="entry name" value="YflP"/>
    <property type="match status" value="1"/>
</dbReference>
<gene>
    <name evidence="2" type="ORF">GXW78_14350</name>
</gene>
<accession>A0ABS5EIJ3</accession>
<dbReference type="Gene3D" id="3.40.190.10">
    <property type="entry name" value="Periplasmic binding protein-like II"/>
    <property type="match status" value="1"/>
</dbReference>
<dbReference type="InterPro" id="IPR042100">
    <property type="entry name" value="Bug_dom1"/>
</dbReference>
<dbReference type="PANTHER" id="PTHR42928">
    <property type="entry name" value="TRICARBOXYLATE-BINDING PROTEIN"/>
    <property type="match status" value="1"/>
</dbReference>
<dbReference type="Gene3D" id="3.40.190.150">
    <property type="entry name" value="Bordetella uptake gene, domain 1"/>
    <property type="match status" value="1"/>
</dbReference>
<organism evidence="2 3">
    <name type="scientific">Neoroseomonas terrae</name>
    <dbReference type="NCBI Taxonomy" id="424799"/>
    <lineage>
        <taxon>Bacteria</taxon>
        <taxon>Pseudomonadati</taxon>
        <taxon>Pseudomonadota</taxon>
        <taxon>Alphaproteobacteria</taxon>
        <taxon>Acetobacterales</taxon>
        <taxon>Acetobacteraceae</taxon>
        <taxon>Neoroseomonas</taxon>
    </lineage>
</organism>
<keyword evidence="3" id="KW-1185">Reference proteome</keyword>
<protein>
    <submittedName>
        <fullName evidence="2">Tripartite tricarboxylate transporter substrate binding protein</fullName>
    </submittedName>
</protein>
<dbReference type="Proteomes" id="UP000698752">
    <property type="component" value="Unassembled WGS sequence"/>
</dbReference>
<proteinExistence type="inferred from homology"/>
<dbReference type="InterPro" id="IPR005064">
    <property type="entry name" value="BUG"/>
</dbReference>
<name>A0ABS5EIJ3_9PROT</name>